<keyword evidence="1" id="KW-1133">Transmembrane helix</keyword>
<dbReference type="KEGG" id="dev:DhcVS_1367"/>
<keyword evidence="1" id="KW-0472">Membrane</keyword>
<gene>
    <name evidence="2" type="ordered locus">DhcVS_1367</name>
</gene>
<dbReference type="OrthoDB" id="9889615at2"/>
<reference evidence="2 3" key="1">
    <citation type="journal article" date="2009" name="PLoS Genet.">
        <title>Localized plasticity in the streamlined genomes of vinyl chloride respiring Dehalococcoides.</title>
        <authorList>
            <person name="McMurdie P.J."/>
            <person name="Behrens S.F."/>
            <person name="Muller J.A."/>
            <person name="Goke J."/>
            <person name="Ritalahti K.M."/>
            <person name="Wagner R."/>
            <person name="Goltsman E."/>
            <person name="Lapidus A."/>
            <person name="Holmes S."/>
            <person name="Loffler F.E."/>
            <person name="Spormann A.M."/>
        </authorList>
    </citation>
    <scope>NUCLEOTIDE SEQUENCE [LARGE SCALE GENOMIC DNA]</scope>
    <source>
        <strain evidence="2 3">VS</strain>
    </source>
</reference>
<dbReference type="AlphaFoldDB" id="D2BJG6"/>
<evidence type="ECO:0000313" key="3">
    <source>
        <dbReference type="Proteomes" id="UP000002506"/>
    </source>
</evidence>
<proteinExistence type="predicted"/>
<protein>
    <submittedName>
        <fullName evidence="2">Uncharacterized protein</fullName>
    </submittedName>
</protein>
<dbReference type="Proteomes" id="UP000002506">
    <property type="component" value="Chromosome"/>
</dbReference>
<keyword evidence="1" id="KW-0812">Transmembrane</keyword>
<dbReference type="HOGENOM" id="CLU_169522_0_0_0"/>
<evidence type="ECO:0000313" key="2">
    <source>
        <dbReference type="EMBL" id="ACZ62466.1"/>
    </source>
</evidence>
<evidence type="ECO:0000256" key="1">
    <source>
        <dbReference type="SAM" id="Phobius"/>
    </source>
</evidence>
<organism evidence="2 3">
    <name type="scientific">Dehalococcoides mccartyi (strain VS)</name>
    <dbReference type="NCBI Taxonomy" id="311424"/>
    <lineage>
        <taxon>Bacteria</taxon>
        <taxon>Bacillati</taxon>
        <taxon>Chloroflexota</taxon>
        <taxon>Dehalococcoidia</taxon>
        <taxon>Dehalococcoidales</taxon>
        <taxon>Dehalococcoidaceae</taxon>
        <taxon>Dehalococcoides</taxon>
    </lineage>
</organism>
<feature type="transmembrane region" description="Helical" evidence="1">
    <location>
        <begin position="61"/>
        <end position="78"/>
    </location>
</feature>
<dbReference type="EMBL" id="CP001827">
    <property type="protein sequence ID" value="ACZ62466.1"/>
    <property type="molecule type" value="Genomic_DNA"/>
</dbReference>
<name>D2BJG6_DEHMV</name>
<sequence length="79" mass="9269">MESDWRPKPIKYGLEQISAYPHLARPQRQPDYFPLQKVLNSPADAGVMGKCTCIKERNRKFFLFLILLLIPYTVCHKFT</sequence>
<accession>D2BJG6</accession>